<keyword evidence="2" id="KW-1185">Reference proteome</keyword>
<comment type="caution">
    <text evidence="1">The sequence shown here is derived from an EMBL/GenBank/DDBJ whole genome shotgun (WGS) entry which is preliminary data.</text>
</comment>
<sequence>MLPEPKEIKYWINDIKGSQIEAKAPAWAKEEFEAYQRLMSAKPNKKGTIKWY</sequence>
<organism evidence="1 2">
    <name type="scientific">Lentilactobacillus parafarraginis F0439</name>
    <dbReference type="NCBI Taxonomy" id="797515"/>
    <lineage>
        <taxon>Bacteria</taxon>
        <taxon>Bacillati</taxon>
        <taxon>Bacillota</taxon>
        <taxon>Bacilli</taxon>
        <taxon>Lactobacillales</taxon>
        <taxon>Lactobacillaceae</taxon>
        <taxon>Lentilactobacillus</taxon>
    </lineage>
</organism>
<evidence type="ECO:0000313" key="1">
    <source>
        <dbReference type="EMBL" id="EHL98811.1"/>
    </source>
</evidence>
<dbReference type="HOGENOM" id="CLU_3081179_0_0_9"/>
<reference evidence="1 2" key="1">
    <citation type="submission" date="2011-09" db="EMBL/GenBank/DDBJ databases">
        <authorList>
            <person name="Weinstock G."/>
            <person name="Sodergren E."/>
            <person name="Clifton S."/>
            <person name="Fulton L."/>
            <person name="Fulton B."/>
            <person name="Courtney L."/>
            <person name="Fronick C."/>
            <person name="Harrison M."/>
            <person name="Strong C."/>
            <person name="Farmer C."/>
            <person name="Delahaunty K."/>
            <person name="Markovic C."/>
            <person name="Hall O."/>
            <person name="Minx P."/>
            <person name="Tomlinson C."/>
            <person name="Mitreva M."/>
            <person name="Hou S."/>
            <person name="Chen J."/>
            <person name="Wollam A."/>
            <person name="Pepin K.H."/>
            <person name="Johnson M."/>
            <person name="Bhonagiri V."/>
            <person name="Zhang X."/>
            <person name="Suruliraj S."/>
            <person name="Warren W."/>
            <person name="Chinwalla A."/>
            <person name="Mardis E.R."/>
            <person name="Wilson R.K."/>
        </authorList>
    </citation>
    <scope>NUCLEOTIDE SEQUENCE [LARGE SCALE GENOMIC DNA]</scope>
    <source>
        <strain evidence="1 2">F0439</strain>
    </source>
</reference>
<dbReference type="RefSeq" id="WP_008212426.1">
    <property type="nucleotide sequence ID" value="NZ_JH414959.1"/>
</dbReference>
<dbReference type="AlphaFoldDB" id="G9ZNR3"/>
<dbReference type="EMBL" id="AGEY01000062">
    <property type="protein sequence ID" value="EHL98811.1"/>
    <property type="molecule type" value="Genomic_DNA"/>
</dbReference>
<proteinExistence type="predicted"/>
<name>G9ZNR3_9LACO</name>
<gene>
    <name evidence="1" type="ORF">HMPREF9103_01367</name>
</gene>
<dbReference type="Proteomes" id="UP000004625">
    <property type="component" value="Unassembled WGS sequence"/>
</dbReference>
<evidence type="ECO:0000313" key="2">
    <source>
        <dbReference type="Proteomes" id="UP000004625"/>
    </source>
</evidence>
<accession>G9ZNR3</accession>
<dbReference type="PATRIC" id="fig|797515.3.peg.1266"/>
<dbReference type="STRING" id="797515.HMPREF9103_01367"/>
<protein>
    <submittedName>
        <fullName evidence="1">Uncharacterized protein</fullName>
    </submittedName>
</protein>